<keyword evidence="1" id="KW-1133">Transmembrane helix</keyword>
<comment type="caution">
    <text evidence="2">The sequence shown here is derived from an EMBL/GenBank/DDBJ whole genome shotgun (WGS) entry which is preliminary data.</text>
</comment>
<evidence type="ECO:0000256" key="1">
    <source>
        <dbReference type="SAM" id="Phobius"/>
    </source>
</evidence>
<protein>
    <recommendedName>
        <fullName evidence="4">G protein-coupled receptor</fullName>
    </recommendedName>
</protein>
<feature type="transmembrane region" description="Helical" evidence="1">
    <location>
        <begin position="51"/>
        <end position="76"/>
    </location>
</feature>
<organism evidence="2 3">
    <name type="scientific">Pristionchus entomophagus</name>
    <dbReference type="NCBI Taxonomy" id="358040"/>
    <lineage>
        <taxon>Eukaryota</taxon>
        <taxon>Metazoa</taxon>
        <taxon>Ecdysozoa</taxon>
        <taxon>Nematoda</taxon>
        <taxon>Chromadorea</taxon>
        <taxon>Rhabditida</taxon>
        <taxon>Rhabditina</taxon>
        <taxon>Diplogasteromorpha</taxon>
        <taxon>Diplogasteroidea</taxon>
        <taxon>Neodiplogasteridae</taxon>
        <taxon>Pristionchus</taxon>
    </lineage>
</organism>
<name>A0AAV5UPA6_9BILA</name>
<reference evidence="2" key="1">
    <citation type="submission" date="2023-10" db="EMBL/GenBank/DDBJ databases">
        <title>Genome assembly of Pristionchus species.</title>
        <authorList>
            <person name="Yoshida K."/>
            <person name="Sommer R.J."/>
        </authorList>
    </citation>
    <scope>NUCLEOTIDE SEQUENCE</scope>
    <source>
        <strain evidence="2">RS0144</strain>
    </source>
</reference>
<accession>A0AAV5UPA6</accession>
<keyword evidence="1" id="KW-0472">Membrane</keyword>
<feature type="non-terminal residue" evidence="2">
    <location>
        <position position="1"/>
    </location>
</feature>
<dbReference type="Pfam" id="PF10326">
    <property type="entry name" value="7TM_GPCR_Str"/>
    <property type="match status" value="1"/>
</dbReference>
<dbReference type="AlphaFoldDB" id="A0AAV5UPA6"/>
<keyword evidence="1" id="KW-0812">Transmembrane</keyword>
<keyword evidence="3" id="KW-1185">Reference proteome</keyword>
<feature type="transmembrane region" description="Helical" evidence="1">
    <location>
        <begin position="96"/>
        <end position="121"/>
    </location>
</feature>
<dbReference type="InterPro" id="IPR019428">
    <property type="entry name" value="7TM_GPCR_serpentine_rcpt_Str"/>
</dbReference>
<gene>
    <name evidence="2" type="ORF">PENTCL1PPCAC_30162</name>
</gene>
<feature type="non-terminal residue" evidence="2">
    <location>
        <position position="124"/>
    </location>
</feature>
<evidence type="ECO:0008006" key="4">
    <source>
        <dbReference type="Google" id="ProtNLM"/>
    </source>
</evidence>
<dbReference type="EMBL" id="BTSX01000006">
    <property type="protein sequence ID" value="GMT07988.1"/>
    <property type="molecule type" value="Genomic_DNA"/>
</dbReference>
<evidence type="ECO:0000313" key="2">
    <source>
        <dbReference type="EMBL" id="GMT07988.1"/>
    </source>
</evidence>
<evidence type="ECO:0000313" key="3">
    <source>
        <dbReference type="Proteomes" id="UP001432027"/>
    </source>
</evidence>
<proteinExistence type="predicted"/>
<dbReference type="PANTHER" id="PTHR22943:SF248">
    <property type="entry name" value="SEVEN TM RECEPTOR"/>
    <property type="match status" value="1"/>
</dbReference>
<sequence>RYCACFSLADNPIGKEILNRSEALAIEGIAIGDGWLVLHFWEGDALHVRGLITQLAGGSIIIVNFSIAIMLCSLTIQSLQSESTLSASYKRLQFTILRALFAQSAIPIVLVYIPCGVGISLPLF</sequence>
<dbReference type="PANTHER" id="PTHR22943">
    <property type="entry name" value="7-TRANSMEMBRANE DOMAIN RECEPTOR C.ELEGANS"/>
    <property type="match status" value="1"/>
</dbReference>
<dbReference type="Proteomes" id="UP001432027">
    <property type="component" value="Unassembled WGS sequence"/>
</dbReference>